<dbReference type="PANTHER" id="PTHR45739">
    <property type="entry name" value="MATRIX PROTEIN, PUTATIVE-RELATED"/>
    <property type="match status" value="1"/>
</dbReference>
<protein>
    <recommendedName>
        <fullName evidence="7">Chondroitin sulfate proteoglycan 4</fullName>
    </recommendedName>
</protein>
<dbReference type="PANTHER" id="PTHR45739:SF12">
    <property type="entry name" value="CHONDROITIN SULFATE PROTEOGLYCAN 4-LIKE ISOFORM X2"/>
    <property type="match status" value="1"/>
</dbReference>
<organism evidence="5 6">
    <name type="scientific">Ladona fulva</name>
    <name type="common">Scarce chaser dragonfly</name>
    <name type="synonym">Libellula fulva</name>
    <dbReference type="NCBI Taxonomy" id="123851"/>
    <lineage>
        <taxon>Eukaryota</taxon>
        <taxon>Metazoa</taxon>
        <taxon>Ecdysozoa</taxon>
        <taxon>Arthropoda</taxon>
        <taxon>Hexapoda</taxon>
        <taxon>Insecta</taxon>
        <taxon>Pterygota</taxon>
        <taxon>Palaeoptera</taxon>
        <taxon>Odonata</taxon>
        <taxon>Epiprocta</taxon>
        <taxon>Anisoptera</taxon>
        <taxon>Libelluloidea</taxon>
        <taxon>Libellulidae</taxon>
        <taxon>Ladona</taxon>
    </lineage>
</organism>
<feature type="repeat" description="CSPG" evidence="4">
    <location>
        <begin position="473"/>
        <end position="562"/>
    </location>
</feature>
<keyword evidence="3" id="KW-0325">Glycoprotein</keyword>
<dbReference type="PROSITE" id="PS51854">
    <property type="entry name" value="CSPG"/>
    <property type="match status" value="4"/>
</dbReference>
<feature type="repeat" description="CSPG" evidence="4">
    <location>
        <begin position="365"/>
        <end position="457"/>
    </location>
</feature>
<gene>
    <name evidence="5" type="ORF">J437_LFUL007430</name>
</gene>
<evidence type="ECO:0000256" key="1">
    <source>
        <dbReference type="ARBA" id="ARBA00022729"/>
    </source>
</evidence>
<dbReference type="Pfam" id="PF16184">
    <property type="entry name" value="Cadherin_3"/>
    <property type="match status" value="6"/>
</dbReference>
<evidence type="ECO:0000256" key="2">
    <source>
        <dbReference type="ARBA" id="ARBA00022737"/>
    </source>
</evidence>
<proteinExistence type="predicted"/>
<reference evidence="5" key="2">
    <citation type="submission" date="2017-10" db="EMBL/GenBank/DDBJ databases">
        <title>Ladona fulva Genome sequencing and assembly.</title>
        <authorList>
            <person name="Murali S."/>
            <person name="Richards S."/>
            <person name="Bandaranaike D."/>
            <person name="Bellair M."/>
            <person name="Blankenburg K."/>
            <person name="Chao H."/>
            <person name="Dinh H."/>
            <person name="Doddapaneni H."/>
            <person name="Dugan-Rocha S."/>
            <person name="Elkadiri S."/>
            <person name="Gnanaolivu R."/>
            <person name="Hernandez B."/>
            <person name="Skinner E."/>
            <person name="Javaid M."/>
            <person name="Lee S."/>
            <person name="Li M."/>
            <person name="Ming W."/>
            <person name="Munidasa M."/>
            <person name="Muniz J."/>
            <person name="Nguyen L."/>
            <person name="Hughes D."/>
            <person name="Osuji N."/>
            <person name="Pu L.-L."/>
            <person name="Puazo M."/>
            <person name="Qu C."/>
            <person name="Quiroz J."/>
            <person name="Raj R."/>
            <person name="Weissenberger G."/>
            <person name="Xin Y."/>
            <person name="Zou X."/>
            <person name="Han Y."/>
            <person name="Worley K."/>
            <person name="Muzny D."/>
            <person name="Gibbs R."/>
        </authorList>
    </citation>
    <scope>NUCLEOTIDE SEQUENCE</scope>
    <source>
        <strain evidence="5">Sampled in the wild</strain>
    </source>
</reference>
<evidence type="ECO:0008006" key="7">
    <source>
        <dbReference type="Google" id="ProtNLM"/>
    </source>
</evidence>
<evidence type="ECO:0000256" key="3">
    <source>
        <dbReference type="ARBA" id="ARBA00023180"/>
    </source>
</evidence>
<evidence type="ECO:0000256" key="4">
    <source>
        <dbReference type="PROSITE-ProRule" id="PRU01201"/>
    </source>
</evidence>
<dbReference type="OrthoDB" id="430044at2759"/>
<dbReference type="EMBL" id="KZ308311">
    <property type="protein sequence ID" value="KAG8227093.1"/>
    <property type="molecule type" value="Genomic_DNA"/>
</dbReference>
<keyword evidence="1" id="KW-0732">Signal</keyword>
<dbReference type="InterPro" id="IPR051561">
    <property type="entry name" value="FRAS1_ECM"/>
</dbReference>
<dbReference type="Proteomes" id="UP000792457">
    <property type="component" value="Unassembled WGS sequence"/>
</dbReference>
<keyword evidence="6" id="KW-1185">Reference proteome</keyword>
<accession>A0A8K0K335</accession>
<sequence length="866" mass="97282">MESRPVLPPSSEYPPSNSCSVSSITRLSFTTNAEDQGLEVRYDVTQAPQYGVLQRLRGGASGGAARWQAVDHFTSRQIARDQIRYLHTTGEPEHDLFKFKVSVMEARNPTVYDFRIKFVELRLEHIRNLELTMDGIQEIPIAEENLLYQTKPTPTDPSRIVYHLLRSTRYGALSIWRSDSSNPKQQHRRLQPGDTFTQRDLTDSRLRYKLHHRTYSRAHDEFQFRVTTPDLSTEPAVFSIAHIPGPDEYSAVTATVERLEVLEGGRATIMRRHLHLQTDRVFDVSYNVTRGPHHGHLDVLDSTLTETLRHNASWFDSREIAAEKLVYVHDDSESKRDSFHFVALGDNFQYVGVFHIEIVLKNDNTPTRAVNRVFRVVSGGERLLTGRDLRYEDEDIDSRPSEIIYTRRGIPNGSLVSASDPSKPVFEFSQEDLNEGRVLFRHEGEDYGKIGLWITDGQFYANGILEVRASPPFVEITNATGLVVRRGGIATITSYNLSVETNVNAFGEQVQYLVEDGPRHGRLEVLGRSADKFTERDLEEGRLTYRHDGTGAVRDHFQYRVEARGEASVEGRFDIRIFPASYWEPLVVTSNRTLEVEESTSVCICSNALKVMHPQIPPGDITFFVQKPPMNGYLEIEDNNAITDDFPDEVTFLDGESSAPPPSPSSNPISSVFQDEVTLFDQSLIDDSRLQYIQAVANATDDHFVLDATNGISWLRGLVVKLVVVPKNIFISSSGDISVTEGGSVTLPGNLLVVLTGYYAGRVQEYRVVQQPSAGTLRATHRPGKAVDKFTKKQLEEGQILYQHDGSETMEDEFAVMGRAGEKESIAATVRIVVIPVNDEPPKLTNNTGLELWEGASATVTNSHLE</sequence>
<feature type="repeat" description="CSPG" evidence="4">
    <location>
        <begin position="728"/>
        <end position="819"/>
    </location>
</feature>
<feature type="repeat" description="CSPG" evidence="4">
    <location>
        <begin position="250"/>
        <end position="344"/>
    </location>
</feature>
<name>A0A8K0K335_LADFU</name>
<dbReference type="AlphaFoldDB" id="A0A8K0K335"/>
<evidence type="ECO:0000313" key="6">
    <source>
        <dbReference type="Proteomes" id="UP000792457"/>
    </source>
</evidence>
<dbReference type="InterPro" id="IPR039005">
    <property type="entry name" value="CSPG_rpt"/>
</dbReference>
<comment type="caution">
    <text evidence="5">The sequence shown here is derived from an EMBL/GenBank/DDBJ whole genome shotgun (WGS) entry which is preliminary data.</text>
</comment>
<evidence type="ECO:0000313" key="5">
    <source>
        <dbReference type="EMBL" id="KAG8227093.1"/>
    </source>
</evidence>
<reference evidence="5" key="1">
    <citation type="submission" date="2013-04" db="EMBL/GenBank/DDBJ databases">
        <authorList>
            <person name="Qu J."/>
            <person name="Murali S.C."/>
            <person name="Bandaranaike D."/>
            <person name="Bellair M."/>
            <person name="Blankenburg K."/>
            <person name="Chao H."/>
            <person name="Dinh H."/>
            <person name="Doddapaneni H."/>
            <person name="Downs B."/>
            <person name="Dugan-Rocha S."/>
            <person name="Elkadiri S."/>
            <person name="Gnanaolivu R.D."/>
            <person name="Hernandez B."/>
            <person name="Javaid M."/>
            <person name="Jayaseelan J.C."/>
            <person name="Lee S."/>
            <person name="Li M."/>
            <person name="Ming W."/>
            <person name="Munidasa M."/>
            <person name="Muniz J."/>
            <person name="Nguyen L."/>
            <person name="Ongeri F."/>
            <person name="Osuji N."/>
            <person name="Pu L.-L."/>
            <person name="Puazo M."/>
            <person name="Qu C."/>
            <person name="Quiroz J."/>
            <person name="Raj R."/>
            <person name="Weissenberger G."/>
            <person name="Xin Y."/>
            <person name="Zou X."/>
            <person name="Han Y."/>
            <person name="Richards S."/>
            <person name="Worley K."/>
            <person name="Muzny D."/>
            <person name="Gibbs R."/>
        </authorList>
    </citation>
    <scope>NUCLEOTIDE SEQUENCE</scope>
    <source>
        <strain evidence="5">Sampled in the wild</strain>
    </source>
</reference>
<keyword evidence="2" id="KW-0677">Repeat</keyword>
<dbReference type="GO" id="GO:0009653">
    <property type="term" value="P:anatomical structure morphogenesis"/>
    <property type="evidence" value="ECO:0007669"/>
    <property type="project" value="TreeGrafter"/>
</dbReference>